<evidence type="ECO:0000313" key="2">
    <source>
        <dbReference type="EMBL" id="TKT89387.1"/>
    </source>
</evidence>
<dbReference type="InterPro" id="IPR007372">
    <property type="entry name" value="Lipid/polyisoprenoid-bd_YceI"/>
</dbReference>
<dbReference type="EMBL" id="SZVO01000012">
    <property type="protein sequence ID" value="TKT89387.1"/>
    <property type="molecule type" value="Genomic_DNA"/>
</dbReference>
<dbReference type="RefSeq" id="WP_137342524.1">
    <property type="nucleotide sequence ID" value="NZ_BSQH01000015.1"/>
</dbReference>
<dbReference type="OrthoDB" id="9811006at2"/>
<dbReference type="Proteomes" id="UP000304900">
    <property type="component" value="Unassembled WGS sequence"/>
</dbReference>
<feature type="domain" description="Lipid/polyisoprenoid-binding YceI-like" evidence="1">
    <location>
        <begin position="5"/>
        <end position="174"/>
    </location>
</feature>
<sequence>MSQTTWVVDKLHSEVQFKVKHLVISTVTGSFTSFSGQATTEDDQFEDSKIEFSIDVNSVFTSQEGRDEHLKGADFFDTENFPQINFVSTSFKKAKGDVYNLIGNLTLKGVTKEVELEAEYGGTEKDQFGNVKVGFEVTGTVNRKDFGVSFNSLTETGGLALGENIKVIANIQLAKQA</sequence>
<dbReference type="Pfam" id="PF04264">
    <property type="entry name" value="YceI"/>
    <property type="match status" value="1"/>
</dbReference>
<name>A0A4U6CZX2_9BACT</name>
<reference evidence="2 3" key="1">
    <citation type="submission" date="2019-05" db="EMBL/GenBank/DDBJ databases">
        <title>Dyadobacter AR-3-8 sp. nov., isolated from arctic soil.</title>
        <authorList>
            <person name="Chaudhary D.K."/>
        </authorList>
    </citation>
    <scope>NUCLEOTIDE SEQUENCE [LARGE SCALE GENOMIC DNA]</scope>
    <source>
        <strain evidence="2 3">AR-3-8</strain>
    </source>
</reference>
<comment type="caution">
    <text evidence="2">The sequence shown here is derived from an EMBL/GenBank/DDBJ whole genome shotgun (WGS) entry which is preliminary data.</text>
</comment>
<gene>
    <name evidence="2" type="ORF">FDK13_23860</name>
</gene>
<organism evidence="2 3">
    <name type="scientific">Dyadobacter frigoris</name>
    <dbReference type="NCBI Taxonomy" id="2576211"/>
    <lineage>
        <taxon>Bacteria</taxon>
        <taxon>Pseudomonadati</taxon>
        <taxon>Bacteroidota</taxon>
        <taxon>Cytophagia</taxon>
        <taxon>Cytophagales</taxon>
        <taxon>Spirosomataceae</taxon>
        <taxon>Dyadobacter</taxon>
    </lineage>
</organism>
<dbReference type="Gene3D" id="2.40.128.110">
    <property type="entry name" value="Lipid/polyisoprenoid-binding, YceI-like"/>
    <property type="match status" value="1"/>
</dbReference>
<accession>A0A4U6CZX2</accession>
<dbReference type="InterPro" id="IPR036761">
    <property type="entry name" value="TTHA0802/YceI-like_sf"/>
</dbReference>
<dbReference type="SUPFAM" id="SSF101874">
    <property type="entry name" value="YceI-like"/>
    <property type="match status" value="1"/>
</dbReference>
<dbReference type="PANTHER" id="PTHR34406">
    <property type="entry name" value="PROTEIN YCEI"/>
    <property type="match status" value="1"/>
</dbReference>
<dbReference type="PANTHER" id="PTHR34406:SF1">
    <property type="entry name" value="PROTEIN YCEI"/>
    <property type="match status" value="1"/>
</dbReference>
<dbReference type="SMART" id="SM00867">
    <property type="entry name" value="YceI"/>
    <property type="match status" value="1"/>
</dbReference>
<dbReference type="AlphaFoldDB" id="A0A4U6CZX2"/>
<keyword evidence="3" id="KW-1185">Reference proteome</keyword>
<evidence type="ECO:0000259" key="1">
    <source>
        <dbReference type="SMART" id="SM00867"/>
    </source>
</evidence>
<protein>
    <submittedName>
        <fullName evidence="2">YceI family protein</fullName>
    </submittedName>
</protein>
<proteinExistence type="predicted"/>
<evidence type="ECO:0000313" key="3">
    <source>
        <dbReference type="Proteomes" id="UP000304900"/>
    </source>
</evidence>